<organism evidence="1 2">
    <name type="scientific">Phytophthora lilii</name>
    <dbReference type="NCBI Taxonomy" id="2077276"/>
    <lineage>
        <taxon>Eukaryota</taxon>
        <taxon>Sar</taxon>
        <taxon>Stramenopiles</taxon>
        <taxon>Oomycota</taxon>
        <taxon>Peronosporomycetes</taxon>
        <taxon>Peronosporales</taxon>
        <taxon>Peronosporaceae</taxon>
        <taxon>Phytophthora</taxon>
    </lineage>
</organism>
<keyword evidence="2" id="KW-1185">Reference proteome</keyword>
<dbReference type="InterPro" id="IPR036770">
    <property type="entry name" value="Ankyrin_rpt-contain_sf"/>
</dbReference>
<dbReference type="AlphaFoldDB" id="A0A9W6T8Z9"/>
<dbReference type="InterPro" id="IPR002110">
    <property type="entry name" value="Ankyrin_rpt"/>
</dbReference>
<dbReference type="InterPro" id="IPR052050">
    <property type="entry name" value="SecEffector_AnkRepeat"/>
</dbReference>
<dbReference type="EMBL" id="BSXW01000021">
    <property type="protein sequence ID" value="GMF09889.1"/>
    <property type="molecule type" value="Genomic_DNA"/>
</dbReference>
<evidence type="ECO:0000313" key="2">
    <source>
        <dbReference type="Proteomes" id="UP001165083"/>
    </source>
</evidence>
<name>A0A9W6T8Z9_9STRA</name>
<dbReference type="PANTHER" id="PTHR46586">
    <property type="entry name" value="ANKYRIN REPEAT-CONTAINING PROTEIN"/>
    <property type="match status" value="1"/>
</dbReference>
<evidence type="ECO:0000313" key="1">
    <source>
        <dbReference type="EMBL" id="GMF09889.1"/>
    </source>
</evidence>
<gene>
    <name evidence="1" type="ORF">Plil01_000075400</name>
</gene>
<protein>
    <submittedName>
        <fullName evidence="1">Unnamed protein product</fullName>
    </submittedName>
</protein>
<proteinExistence type="predicted"/>
<sequence length="185" mass="21098">MNRSEGCTDAAMDGAAANGNLAMLQWLHENATVLCTTKAMLPAAHIGRLDIITWLHVHYLHTYTAKAITKAAGQGHLKVVKWLHQNHSNEFVERAIKKAAAEGHLHVIQWLLVYCIKPSTLLAAMKQAISSEYYDVMLILIAHVAGRYRNNDLREMICHWFEYQDIQYWFDEKYPPSDEGARRPV</sequence>
<dbReference type="Pfam" id="PF13637">
    <property type="entry name" value="Ank_4"/>
    <property type="match status" value="1"/>
</dbReference>
<dbReference type="SUPFAM" id="SSF48403">
    <property type="entry name" value="Ankyrin repeat"/>
    <property type="match status" value="1"/>
</dbReference>
<comment type="caution">
    <text evidence="1">The sequence shown here is derived from an EMBL/GenBank/DDBJ whole genome shotgun (WGS) entry which is preliminary data.</text>
</comment>
<reference evidence="1" key="1">
    <citation type="submission" date="2023-04" db="EMBL/GenBank/DDBJ databases">
        <title>Phytophthora lilii NBRC 32176.</title>
        <authorList>
            <person name="Ichikawa N."/>
            <person name="Sato H."/>
            <person name="Tonouchi N."/>
        </authorList>
    </citation>
    <scope>NUCLEOTIDE SEQUENCE</scope>
    <source>
        <strain evidence="1">NBRC 32176</strain>
    </source>
</reference>
<dbReference type="Proteomes" id="UP001165083">
    <property type="component" value="Unassembled WGS sequence"/>
</dbReference>
<dbReference type="PANTHER" id="PTHR46586:SF3">
    <property type="entry name" value="ANKYRIN REPEAT-CONTAINING PROTEIN"/>
    <property type="match status" value="1"/>
</dbReference>
<dbReference type="Gene3D" id="1.25.40.20">
    <property type="entry name" value="Ankyrin repeat-containing domain"/>
    <property type="match status" value="1"/>
</dbReference>
<dbReference type="SUPFAM" id="SSF140860">
    <property type="entry name" value="Pseudo ankyrin repeat-like"/>
    <property type="match status" value="1"/>
</dbReference>
<accession>A0A9W6T8Z9</accession>